<protein>
    <submittedName>
        <fullName evidence="7">Monocarboxylate transporter 2</fullName>
    </submittedName>
</protein>
<evidence type="ECO:0000256" key="4">
    <source>
        <dbReference type="ARBA" id="ARBA00023136"/>
    </source>
</evidence>
<evidence type="ECO:0000313" key="7">
    <source>
        <dbReference type="EMBL" id="KAF5532637.1"/>
    </source>
</evidence>
<dbReference type="PANTHER" id="PTHR31465:SF8">
    <property type="entry name" value="DOMAIN PROTEIN, PUTATIVE (AFU_ORTHOLOGUE AFUA_6G14140)-RELATED"/>
    <property type="match status" value="1"/>
</dbReference>
<dbReference type="AlphaFoldDB" id="A0A8H5I8Y7"/>
<feature type="transmembrane region" description="Helical" evidence="6">
    <location>
        <begin position="248"/>
        <end position="269"/>
    </location>
</feature>
<dbReference type="Gene3D" id="1.20.1250.20">
    <property type="entry name" value="MFS general substrate transporter like domains"/>
    <property type="match status" value="2"/>
</dbReference>
<feature type="transmembrane region" description="Helical" evidence="6">
    <location>
        <begin position="135"/>
        <end position="157"/>
    </location>
</feature>
<dbReference type="InterPro" id="IPR011701">
    <property type="entry name" value="MFS"/>
</dbReference>
<accession>A0A8H5I8Y7</accession>
<dbReference type="GO" id="GO:0000324">
    <property type="term" value="C:fungal-type vacuole"/>
    <property type="evidence" value="ECO:0007669"/>
    <property type="project" value="TreeGrafter"/>
</dbReference>
<feature type="transmembrane region" description="Helical" evidence="6">
    <location>
        <begin position="39"/>
        <end position="57"/>
    </location>
</feature>
<organism evidence="7 8">
    <name type="scientific">Fusarium mexicanum</name>
    <dbReference type="NCBI Taxonomy" id="751941"/>
    <lineage>
        <taxon>Eukaryota</taxon>
        <taxon>Fungi</taxon>
        <taxon>Dikarya</taxon>
        <taxon>Ascomycota</taxon>
        <taxon>Pezizomycotina</taxon>
        <taxon>Sordariomycetes</taxon>
        <taxon>Hypocreomycetidae</taxon>
        <taxon>Hypocreales</taxon>
        <taxon>Nectriaceae</taxon>
        <taxon>Fusarium</taxon>
        <taxon>Fusarium fujikuroi species complex</taxon>
    </lineage>
</organism>
<sequence length="872" mass="95900">MGDKNETWTPSYDNCDKVSDRCPVEYTIYQDYLSEPASGFFAIAFALLFLTQIFQGFRAKTWSYMIWLGIGTVFEVAGHVGRFGLGRNPWQQNVFIVQYLTLLLAPTLVAAAISVTFKHLVVWYGAKWSLLKPRLYPLVFVGTDFISIFIQIIGGGLTAMQSMGKGSKTTQKLGEALVIGGVAFQVANMLCCGGLMLLYARRRKQAMKHRDPLMGNVTDLYATGMPTRGRVPVAREEATLKEAKRVKWFVYALGIAYACIIIRCAYRIAETVPDIGVHVLRNETLFIVFDATMMLISIGAVTILHPCFFFPYLGLRKKQKNQSKVYEGYRMESSSALVGQQQHSQQQQGSMSQTSLELVTPIGNVSDDAVQLQNLDQRFESRATDAEFSLPPVDGGRKAYLFLAACWVVEAVTFGFGFSFGVFQEYYSHHEPFAGSNSIAAIGTTTTGMLYLGAPFVVIICRFYPRQARWFTYAGLFVASLAMVMSSFCTTVPQLIATQGVLFGIGGCFAYCPCTLYIDEWFVRRKGFAYGIVWSAAGAGGAMLPLVLETLLKNYGFQTTVRICAGILFGAAAPIAYFIKPRLPLSATIHRKPLNMRFVTSRVFLLYQLVNVVEATGYFLPTIYLPTYARTTFGTSTILSALTVILVNIATTIGLMVMGSLSDKLAVTTCMLMSAVGVGISVLLVWGLTASLPVLYVFCVMYGLFAGSWASIWPGIMREVTQKFQDENEHVDPVMVHGHLCVGRGVGNIISGPLSGSLIRGQPWQGKVIGGYGSGYGILILYTGLTGLASGMSFLWRYLNVLTFSIMFIHRRALPLGVVEFLNRKGGAGQSLWLSALAQAMCDESMGGYNLPATLTRSFPPKNREELQTLSA</sequence>
<feature type="transmembrane region" description="Helical" evidence="6">
    <location>
        <begin position="528"/>
        <end position="548"/>
    </location>
</feature>
<evidence type="ECO:0000256" key="3">
    <source>
        <dbReference type="ARBA" id="ARBA00022989"/>
    </source>
</evidence>
<feature type="transmembrane region" description="Helical" evidence="6">
    <location>
        <begin position="494"/>
        <end position="516"/>
    </location>
</feature>
<proteinExistence type="predicted"/>
<dbReference type="EMBL" id="JAAOAM010000360">
    <property type="protein sequence ID" value="KAF5532637.1"/>
    <property type="molecule type" value="Genomic_DNA"/>
</dbReference>
<feature type="transmembrane region" description="Helical" evidence="6">
    <location>
        <begin position="439"/>
        <end position="463"/>
    </location>
</feature>
<dbReference type="GO" id="GO:0005886">
    <property type="term" value="C:plasma membrane"/>
    <property type="evidence" value="ECO:0007669"/>
    <property type="project" value="TreeGrafter"/>
</dbReference>
<feature type="transmembrane region" description="Helical" evidence="6">
    <location>
        <begin position="177"/>
        <end position="200"/>
    </location>
</feature>
<dbReference type="Pfam" id="PF04479">
    <property type="entry name" value="RTA1"/>
    <property type="match status" value="1"/>
</dbReference>
<feature type="transmembrane region" description="Helical" evidence="6">
    <location>
        <begin position="470"/>
        <end position="488"/>
    </location>
</feature>
<keyword evidence="4 6" id="KW-0472">Membrane</keyword>
<feature type="transmembrane region" description="Helical" evidence="6">
    <location>
        <begin position="694"/>
        <end position="716"/>
    </location>
</feature>
<feature type="transmembrane region" description="Helical" evidence="6">
    <location>
        <begin position="560"/>
        <end position="579"/>
    </location>
</feature>
<feature type="transmembrane region" description="Helical" evidence="6">
    <location>
        <begin position="665"/>
        <end position="688"/>
    </location>
</feature>
<feature type="transmembrane region" description="Helical" evidence="6">
    <location>
        <begin position="289"/>
        <end position="315"/>
    </location>
</feature>
<feature type="transmembrane region" description="Helical" evidence="6">
    <location>
        <begin position="96"/>
        <end position="123"/>
    </location>
</feature>
<dbReference type="Pfam" id="PF07690">
    <property type="entry name" value="MFS_1"/>
    <property type="match status" value="1"/>
</dbReference>
<name>A0A8H5I8Y7_9HYPO</name>
<dbReference type="PANTHER" id="PTHR31465">
    <property type="entry name" value="PROTEIN RTA1-RELATED"/>
    <property type="match status" value="1"/>
</dbReference>
<evidence type="ECO:0000256" key="1">
    <source>
        <dbReference type="ARBA" id="ARBA00004141"/>
    </source>
</evidence>
<keyword evidence="3 6" id="KW-1133">Transmembrane helix</keyword>
<evidence type="ECO:0000256" key="6">
    <source>
        <dbReference type="SAM" id="Phobius"/>
    </source>
</evidence>
<gene>
    <name evidence="7" type="ORF">FMEXI_12293</name>
</gene>
<evidence type="ECO:0000256" key="2">
    <source>
        <dbReference type="ARBA" id="ARBA00022692"/>
    </source>
</evidence>
<comment type="caution">
    <text evidence="7">The sequence shown here is derived from an EMBL/GenBank/DDBJ whole genome shotgun (WGS) entry which is preliminary data.</text>
</comment>
<comment type="subcellular location">
    <subcellularLocation>
        <location evidence="1">Membrane</location>
        <topology evidence="1">Multi-pass membrane protein</topology>
    </subcellularLocation>
</comment>
<keyword evidence="8" id="KW-1185">Reference proteome</keyword>
<feature type="transmembrane region" description="Helical" evidence="6">
    <location>
        <begin position="64"/>
        <end position="84"/>
    </location>
</feature>
<keyword evidence="2 6" id="KW-0812">Transmembrane</keyword>
<dbReference type="InterPro" id="IPR007568">
    <property type="entry name" value="RTA1"/>
</dbReference>
<feature type="transmembrane region" description="Helical" evidence="6">
    <location>
        <begin position="632"/>
        <end position="658"/>
    </location>
</feature>
<dbReference type="InterPro" id="IPR036259">
    <property type="entry name" value="MFS_trans_sf"/>
</dbReference>
<dbReference type="SUPFAM" id="SSF103473">
    <property type="entry name" value="MFS general substrate transporter"/>
    <property type="match status" value="1"/>
</dbReference>
<dbReference type="GO" id="GO:0022857">
    <property type="term" value="F:transmembrane transporter activity"/>
    <property type="evidence" value="ECO:0007669"/>
    <property type="project" value="InterPro"/>
</dbReference>
<evidence type="ECO:0000256" key="5">
    <source>
        <dbReference type="ARBA" id="ARBA00023180"/>
    </source>
</evidence>
<feature type="transmembrane region" description="Helical" evidence="6">
    <location>
        <begin position="399"/>
        <end position="419"/>
    </location>
</feature>
<dbReference type="Proteomes" id="UP000522262">
    <property type="component" value="Unassembled WGS sequence"/>
</dbReference>
<reference evidence="7 8" key="1">
    <citation type="submission" date="2020-05" db="EMBL/GenBank/DDBJ databases">
        <title>Identification and distribution of gene clusters putatively required for synthesis of sphingolipid metabolism inhibitors in phylogenetically diverse species of the filamentous fungus Fusarium.</title>
        <authorList>
            <person name="Kim H.-S."/>
            <person name="Busman M."/>
            <person name="Brown D.W."/>
            <person name="Divon H."/>
            <person name="Uhlig S."/>
            <person name="Proctor R.H."/>
        </authorList>
    </citation>
    <scope>NUCLEOTIDE SEQUENCE [LARGE SCALE GENOMIC DNA]</scope>
    <source>
        <strain evidence="7 8">NRRL 53147</strain>
    </source>
</reference>
<evidence type="ECO:0000313" key="8">
    <source>
        <dbReference type="Proteomes" id="UP000522262"/>
    </source>
</evidence>
<feature type="transmembrane region" description="Helical" evidence="6">
    <location>
        <begin position="769"/>
        <end position="789"/>
    </location>
</feature>
<keyword evidence="5" id="KW-0325">Glycoprotein</keyword>